<dbReference type="InParanoid" id="W7XJE6"/>
<keyword evidence="2" id="KW-1185">Reference proteome</keyword>
<evidence type="ECO:0000313" key="2">
    <source>
        <dbReference type="Proteomes" id="UP000009168"/>
    </source>
</evidence>
<protein>
    <submittedName>
        <fullName evidence="1">Uncharacterized protein</fullName>
    </submittedName>
</protein>
<dbReference type="AlphaFoldDB" id="W7XJE6"/>
<dbReference type="EMBL" id="GG662769">
    <property type="protein sequence ID" value="EWS75456.1"/>
    <property type="molecule type" value="Genomic_DNA"/>
</dbReference>
<accession>W7XJE6</accession>
<sequence length="101" mass="12172">MLNLVTLKKEKQQNNQITRASFSIIIMKQSNKQFTLSNRQTFQAKQIIQKNKKVRKVQEIDEEKVKDFKYDKRAIQGIQRQQCKQVIASYFDSFDYFNFQE</sequence>
<dbReference type="KEGG" id="tet:TTHERM_000807998"/>
<reference evidence="2" key="1">
    <citation type="journal article" date="2006" name="PLoS Biol.">
        <title>Macronuclear genome sequence of the ciliate Tetrahymena thermophila, a model eukaryote.</title>
        <authorList>
            <person name="Eisen J.A."/>
            <person name="Coyne R.S."/>
            <person name="Wu M."/>
            <person name="Wu D."/>
            <person name="Thiagarajan M."/>
            <person name="Wortman J.R."/>
            <person name="Badger J.H."/>
            <person name="Ren Q."/>
            <person name="Amedeo P."/>
            <person name="Jones K.M."/>
            <person name="Tallon L.J."/>
            <person name="Delcher A.L."/>
            <person name="Salzberg S.L."/>
            <person name="Silva J.C."/>
            <person name="Haas B.J."/>
            <person name="Majoros W.H."/>
            <person name="Farzad M."/>
            <person name="Carlton J.M."/>
            <person name="Smith R.K. Jr."/>
            <person name="Garg J."/>
            <person name="Pearlman R.E."/>
            <person name="Karrer K.M."/>
            <person name="Sun L."/>
            <person name="Manning G."/>
            <person name="Elde N.C."/>
            <person name="Turkewitz A.P."/>
            <person name="Asai D.J."/>
            <person name="Wilkes D.E."/>
            <person name="Wang Y."/>
            <person name="Cai H."/>
            <person name="Collins K."/>
            <person name="Stewart B.A."/>
            <person name="Lee S.R."/>
            <person name="Wilamowska K."/>
            <person name="Weinberg Z."/>
            <person name="Ruzzo W.L."/>
            <person name="Wloga D."/>
            <person name="Gaertig J."/>
            <person name="Frankel J."/>
            <person name="Tsao C.-C."/>
            <person name="Gorovsky M.A."/>
            <person name="Keeling P.J."/>
            <person name="Waller R.F."/>
            <person name="Patron N.J."/>
            <person name="Cherry J.M."/>
            <person name="Stover N.A."/>
            <person name="Krieger C.J."/>
            <person name="del Toro C."/>
            <person name="Ryder H.F."/>
            <person name="Williamson S.C."/>
            <person name="Barbeau R.A."/>
            <person name="Hamilton E.P."/>
            <person name="Orias E."/>
        </authorList>
    </citation>
    <scope>NUCLEOTIDE SEQUENCE [LARGE SCALE GENOMIC DNA]</scope>
    <source>
        <strain evidence="2">SB210</strain>
    </source>
</reference>
<evidence type="ECO:0000313" key="1">
    <source>
        <dbReference type="EMBL" id="EWS75456.1"/>
    </source>
</evidence>
<name>W7XJE6_TETTS</name>
<dbReference type="GeneID" id="24440753"/>
<dbReference type="RefSeq" id="XP_012652003.1">
    <property type="nucleotide sequence ID" value="XM_012796549.1"/>
</dbReference>
<organism evidence="1 2">
    <name type="scientific">Tetrahymena thermophila (strain SB210)</name>
    <dbReference type="NCBI Taxonomy" id="312017"/>
    <lineage>
        <taxon>Eukaryota</taxon>
        <taxon>Sar</taxon>
        <taxon>Alveolata</taxon>
        <taxon>Ciliophora</taxon>
        <taxon>Intramacronucleata</taxon>
        <taxon>Oligohymenophorea</taxon>
        <taxon>Hymenostomatida</taxon>
        <taxon>Tetrahymenina</taxon>
        <taxon>Tetrahymenidae</taxon>
        <taxon>Tetrahymena</taxon>
    </lineage>
</organism>
<proteinExistence type="predicted"/>
<dbReference type="Proteomes" id="UP000009168">
    <property type="component" value="Unassembled WGS sequence"/>
</dbReference>
<gene>
    <name evidence="1" type="ORF">TTHERM_000807998</name>
</gene>